<dbReference type="GO" id="GO:0008616">
    <property type="term" value="P:tRNA queuosine(34) biosynthetic process"/>
    <property type="evidence" value="ECO:0007669"/>
    <property type="project" value="UniProtKB-UniPathway"/>
</dbReference>
<comment type="function">
    <text evidence="1">Catalyzes the conversion of epoxyqueuosine (oQ) to queuosine (Q), which is a hypermodified base found in the wobble positions of tRNA(Asp), tRNA(Asn), tRNA(His) and tRNA(Tyr).</text>
</comment>
<evidence type="ECO:0000313" key="18">
    <source>
        <dbReference type="Proteomes" id="UP000179242"/>
    </source>
</evidence>
<comment type="caution">
    <text evidence="17">The sequence shown here is derived from an EMBL/GenBank/DDBJ whole genome shotgun (WGS) entry which is preliminary data.</text>
</comment>
<dbReference type="InterPro" id="IPR003828">
    <property type="entry name" value="QueH"/>
</dbReference>
<protein>
    <recommendedName>
        <fullName evidence="5">Epoxyqueuosine reductase QueH</fullName>
        <ecNumber evidence="4">1.17.99.6</ecNumber>
    </recommendedName>
    <alternativeName>
        <fullName evidence="15">Queuosine biosynthesis protein QueH</fullName>
    </alternativeName>
</protein>
<evidence type="ECO:0000256" key="16">
    <source>
        <dbReference type="ARBA" id="ARBA00047415"/>
    </source>
</evidence>
<dbReference type="GO" id="GO:0046872">
    <property type="term" value="F:metal ion binding"/>
    <property type="evidence" value="ECO:0007669"/>
    <property type="project" value="UniProtKB-KW"/>
</dbReference>
<accession>A0A1F4U7S3</accession>
<sequence length="164" mass="19194">MKILLHTCCAPCLTWFVDSKIDLVSYFYNPNLYPEAEFVKRYFTLKNYASAEKVPLVFDFDKSKTVAGDCSDCYEKRLRKTAEYAKKNGFESFTTTLLISPYQNHELIRKIGAEAGEEAGVKFFYRDFRDGYKRGRELSRQFQLYRQKYCGCEVSHDSTKKVTK</sequence>
<keyword evidence="11" id="KW-0408">Iron</keyword>
<dbReference type="EC" id="1.17.99.6" evidence="4"/>
<evidence type="ECO:0000256" key="6">
    <source>
        <dbReference type="ARBA" id="ARBA00022485"/>
    </source>
</evidence>
<dbReference type="EMBL" id="MEUJ01000002">
    <property type="protein sequence ID" value="OGC41008.1"/>
    <property type="molecule type" value="Genomic_DNA"/>
</dbReference>
<comment type="catalytic activity">
    <reaction evidence="16">
        <text>epoxyqueuosine(34) in tRNA + AH2 = queuosine(34) in tRNA + A + H2O</text>
        <dbReference type="Rhea" id="RHEA:32159"/>
        <dbReference type="Rhea" id="RHEA-COMP:18571"/>
        <dbReference type="Rhea" id="RHEA-COMP:18582"/>
        <dbReference type="ChEBI" id="CHEBI:13193"/>
        <dbReference type="ChEBI" id="CHEBI:15377"/>
        <dbReference type="ChEBI" id="CHEBI:17499"/>
        <dbReference type="ChEBI" id="CHEBI:194431"/>
        <dbReference type="ChEBI" id="CHEBI:194443"/>
        <dbReference type="EC" id="1.17.99.6"/>
    </reaction>
</comment>
<keyword evidence="7" id="KW-0819">tRNA processing</keyword>
<evidence type="ECO:0000256" key="12">
    <source>
        <dbReference type="ARBA" id="ARBA00023014"/>
    </source>
</evidence>
<dbReference type="AlphaFoldDB" id="A0A1F4U7S3"/>
<dbReference type="UniPathway" id="UPA00392"/>
<evidence type="ECO:0000256" key="2">
    <source>
        <dbReference type="ARBA" id="ARBA00004691"/>
    </source>
</evidence>
<keyword evidence="8" id="KW-0479">Metal-binding</keyword>
<dbReference type="GO" id="GO:0052693">
    <property type="term" value="F:epoxyqueuosine reductase activity"/>
    <property type="evidence" value="ECO:0007669"/>
    <property type="project" value="UniProtKB-EC"/>
</dbReference>
<evidence type="ECO:0000256" key="10">
    <source>
        <dbReference type="ARBA" id="ARBA00023002"/>
    </source>
</evidence>
<evidence type="ECO:0000256" key="9">
    <source>
        <dbReference type="ARBA" id="ARBA00022785"/>
    </source>
</evidence>
<keyword evidence="9" id="KW-0671">Queuosine biosynthesis</keyword>
<gene>
    <name evidence="17" type="ORF">A2438_01835</name>
</gene>
<comment type="pathway">
    <text evidence="2">tRNA modification; tRNA-queuosine biosynthesis.</text>
</comment>
<evidence type="ECO:0000256" key="1">
    <source>
        <dbReference type="ARBA" id="ARBA00002268"/>
    </source>
</evidence>
<organism evidence="17 18">
    <name type="scientific">candidate division WOR-1 bacterium RIFOXYC2_FULL_46_14</name>
    <dbReference type="NCBI Taxonomy" id="1802587"/>
    <lineage>
        <taxon>Bacteria</taxon>
        <taxon>Bacillati</taxon>
        <taxon>Saganbacteria</taxon>
    </lineage>
</organism>
<keyword evidence="14" id="KW-0676">Redox-active center</keyword>
<evidence type="ECO:0000256" key="15">
    <source>
        <dbReference type="ARBA" id="ARBA00031446"/>
    </source>
</evidence>
<dbReference type="Pfam" id="PF02677">
    <property type="entry name" value="QueH"/>
    <property type="match status" value="1"/>
</dbReference>
<keyword evidence="13" id="KW-1015">Disulfide bond</keyword>
<name>A0A1F4U7S3_UNCSA</name>
<proteinExistence type="inferred from homology"/>
<evidence type="ECO:0000256" key="14">
    <source>
        <dbReference type="ARBA" id="ARBA00023284"/>
    </source>
</evidence>
<dbReference type="PANTHER" id="PTHR36701:SF1">
    <property type="entry name" value="EPOXYQUEUOSINE REDUCTASE QUEH"/>
    <property type="match status" value="1"/>
</dbReference>
<keyword evidence="10" id="KW-0560">Oxidoreductase</keyword>
<dbReference type="PANTHER" id="PTHR36701">
    <property type="entry name" value="EPOXYQUEUOSINE REDUCTASE QUEH"/>
    <property type="match status" value="1"/>
</dbReference>
<evidence type="ECO:0000256" key="5">
    <source>
        <dbReference type="ARBA" id="ARBA00016895"/>
    </source>
</evidence>
<dbReference type="Proteomes" id="UP000179242">
    <property type="component" value="Unassembled WGS sequence"/>
</dbReference>
<evidence type="ECO:0000256" key="7">
    <source>
        <dbReference type="ARBA" id="ARBA00022694"/>
    </source>
</evidence>
<keyword evidence="12" id="KW-0411">Iron-sulfur</keyword>
<dbReference type="GO" id="GO:0051539">
    <property type="term" value="F:4 iron, 4 sulfur cluster binding"/>
    <property type="evidence" value="ECO:0007669"/>
    <property type="project" value="UniProtKB-KW"/>
</dbReference>
<evidence type="ECO:0000256" key="11">
    <source>
        <dbReference type="ARBA" id="ARBA00023004"/>
    </source>
</evidence>
<evidence type="ECO:0000256" key="3">
    <source>
        <dbReference type="ARBA" id="ARBA00008207"/>
    </source>
</evidence>
<reference evidence="17 18" key="1">
    <citation type="journal article" date="2016" name="Nat. Commun.">
        <title>Thousands of microbial genomes shed light on interconnected biogeochemical processes in an aquifer system.</title>
        <authorList>
            <person name="Anantharaman K."/>
            <person name="Brown C.T."/>
            <person name="Hug L.A."/>
            <person name="Sharon I."/>
            <person name="Castelle C.J."/>
            <person name="Probst A.J."/>
            <person name="Thomas B.C."/>
            <person name="Singh A."/>
            <person name="Wilkins M.J."/>
            <person name="Karaoz U."/>
            <person name="Brodie E.L."/>
            <person name="Williams K.H."/>
            <person name="Hubbard S.S."/>
            <person name="Banfield J.F."/>
        </authorList>
    </citation>
    <scope>NUCLEOTIDE SEQUENCE [LARGE SCALE GENOMIC DNA]</scope>
</reference>
<evidence type="ECO:0000256" key="4">
    <source>
        <dbReference type="ARBA" id="ARBA00012622"/>
    </source>
</evidence>
<comment type="similarity">
    <text evidence="3">Belongs to the QueH family.</text>
</comment>
<keyword evidence="6" id="KW-0004">4Fe-4S</keyword>
<evidence type="ECO:0000256" key="13">
    <source>
        <dbReference type="ARBA" id="ARBA00023157"/>
    </source>
</evidence>
<evidence type="ECO:0000313" key="17">
    <source>
        <dbReference type="EMBL" id="OGC41008.1"/>
    </source>
</evidence>
<evidence type="ECO:0000256" key="8">
    <source>
        <dbReference type="ARBA" id="ARBA00022723"/>
    </source>
</evidence>